<evidence type="ECO:0000256" key="5">
    <source>
        <dbReference type="ARBA" id="ARBA00022845"/>
    </source>
</evidence>
<dbReference type="KEGG" id="apln:108739338"/>
<keyword evidence="3 11" id="KW-0963">Cytoplasm</keyword>
<proteinExistence type="inferred from homology"/>
<evidence type="ECO:0000256" key="12">
    <source>
        <dbReference type="SAM" id="SignalP"/>
    </source>
</evidence>
<evidence type="ECO:0000256" key="6">
    <source>
        <dbReference type="ARBA" id="ARBA00022884"/>
    </source>
</evidence>
<gene>
    <name evidence="15 16" type="primary">LOC108739338</name>
</gene>
<evidence type="ECO:0000256" key="2">
    <source>
        <dbReference type="ARBA" id="ARBA00022448"/>
    </source>
</evidence>
<dbReference type="InterPro" id="IPR008111">
    <property type="entry name" value="RNA-bd_8"/>
</dbReference>
<dbReference type="GeneID" id="108739338"/>
<protein>
    <recommendedName>
        <fullName evidence="9 11">RNA-binding protein 8A</fullName>
    </recommendedName>
</protein>
<evidence type="ECO:0000256" key="10">
    <source>
        <dbReference type="PROSITE-ProRule" id="PRU00176"/>
    </source>
</evidence>
<dbReference type="PRINTS" id="PR01738">
    <property type="entry name" value="RNABINDINGM8"/>
</dbReference>
<evidence type="ECO:0000313" key="15">
    <source>
        <dbReference type="RefSeq" id="XP_018328693.1"/>
    </source>
</evidence>
<evidence type="ECO:0000313" key="16">
    <source>
        <dbReference type="RefSeq" id="XP_018328694.1"/>
    </source>
</evidence>
<dbReference type="RefSeq" id="XP_018328693.1">
    <property type="nucleotide sequence ID" value="XM_018473191.1"/>
</dbReference>
<keyword evidence="4 11" id="KW-0507">mRNA processing</keyword>
<dbReference type="InterPro" id="IPR033744">
    <property type="entry name" value="RRM_RBM8"/>
</dbReference>
<evidence type="ECO:0000256" key="4">
    <source>
        <dbReference type="ARBA" id="ARBA00022664"/>
    </source>
</evidence>
<dbReference type="Proteomes" id="UP000192223">
    <property type="component" value="Unplaced"/>
</dbReference>
<feature type="signal peptide" evidence="12">
    <location>
        <begin position="1"/>
        <end position="17"/>
    </location>
</feature>
<dbReference type="GO" id="GO:0006417">
    <property type="term" value="P:regulation of translation"/>
    <property type="evidence" value="ECO:0007669"/>
    <property type="project" value="UniProtKB-KW"/>
</dbReference>
<comment type="similarity">
    <text evidence="1 11">Belongs to the RBM8A family.</text>
</comment>
<dbReference type="GO" id="GO:0003729">
    <property type="term" value="F:mRNA binding"/>
    <property type="evidence" value="ECO:0007669"/>
    <property type="project" value="InterPro"/>
</dbReference>
<dbReference type="CDD" id="cd12324">
    <property type="entry name" value="RRM_RBM8"/>
    <property type="match status" value="1"/>
</dbReference>
<dbReference type="PANTHER" id="PTHR45894">
    <property type="entry name" value="RNA-BINDING PROTEIN 8A"/>
    <property type="match status" value="1"/>
</dbReference>
<evidence type="ECO:0000313" key="14">
    <source>
        <dbReference type="Proteomes" id="UP000192223"/>
    </source>
</evidence>
<keyword evidence="5" id="KW-0810">Translation regulation</keyword>
<evidence type="ECO:0000256" key="1">
    <source>
        <dbReference type="ARBA" id="ARBA00007987"/>
    </source>
</evidence>
<accession>A0A1W4WXW2</accession>
<evidence type="ECO:0000256" key="3">
    <source>
        <dbReference type="ARBA" id="ARBA00022490"/>
    </source>
</evidence>
<dbReference type="GO" id="GO:0008380">
    <property type="term" value="P:RNA splicing"/>
    <property type="evidence" value="ECO:0007669"/>
    <property type="project" value="UniProtKB-KW"/>
</dbReference>
<evidence type="ECO:0000259" key="13">
    <source>
        <dbReference type="PROSITE" id="PS50102"/>
    </source>
</evidence>
<comment type="function">
    <text evidence="11">Core component of the splicing-dependent multiprotein exon junction complex (EJC) deposited at splice junctions on mRNAs.</text>
</comment>
<dbReference type="GO" id="GO:0051028">
    <property type="term" value="P:mRNA transport"/>
    <property type="evidence" value="ECO:0007669"/>
    <property type="project" value="UniProtKB-KW"/>
</dbReference>
<comment type="subunit">
    <text evidence="11">Heterodimer with MAGOH. Part of the mRNA splicing-dependent exon junction complex (EJC) complex; the core complex contains CASC3, EIF4A3, MAGOH and RBM8A.</text>
</comment>
<organism evidence="14 16">
    <name type="scientific">Agrilus planipennis</name>
    <name type="common">Emerald ash borer</name>
    <name type="synonym">Agrilus marcopoli</name>
    <dbReference type="NCBI Taxonomy" id="224129"/>
    <lineage>
        <taxon>Eukaryota</taxon>
        <taxon>Metazoa</taxon>
        <taxon>Ecdysozoa</taxon>
        <taxon>Arthropoda</taxon>
        <taxon>Hexapoda</taxon>
        <taxon>Insecta</taxon>
        <taxon>Pterygota</taxon>
        <taxon>Neoptera</taxon>
        <taxon>Endopterygota</taxon>
        <taxon>Coleoptera</taxon>
        <taxon>Polyphaga</taxon>
        <taxon>Elateriformia</taxon>
        <taxon>Buprestoidea</taxon>
        <taxon>Buprestidae</taxon>
        <taxon>Agrilinae</taxon>
        <taxon>Agrilus</taxon>
    </lineage>
</organism>
<dbReference type="InterPro" id="IPR012677">
    <property type="entry name" value="Nucleotide-bd_a/b_plait_sf"/>
</dbReference>
<evidence type="ECO:0000256" key="8">
    <source>
        <dbReference type="ARBA" id="ARBA00023242"/>
    </source>
</evidence>
<keyword evidence="8 11" id="KW-0539">Nucleus</keyword>
<dbReference type="STRING" id="224129.A0A1W4WXW2"/>
<feature type="domain" description="RRM" evidence="13">
    <location>
        <begin position="88"/>
        <end position="166"/>
    </location>
</feature>
<dbReference type="InterPro" id="IPR000504">
    <property type="entry name" value="RRM_dom"/>
</dbReference>
<dbReference type="GO" id="GO:0006397">
    <property type="term" value="P:mRNA processing"/>
    <property type="evidence" value="ECO:0007669"/>
    <property type="project" value="UniProtKB-KW"/>
</dbReference>
<dbReference type="SUPFAM" id="SSF54928">
    <property type="entry name" value="RNA-binding domain, RBD"/>
    <property type="match status" value="1"/>
</dbReference>
<dbReference type="AlphaFoldDB" id="A0A1W4WXW2"/>
<keyword evidence="14" id="KW-1185">Reference proteome</keyword>
<dbReference type="Gene3D" id="3.30.70.330">
    <property type="match status" value="1"/>
</dbReference>
<dbReference type="FunFam" id="3.30.70.330:FF:000525">
    <property type="entry name" value="RNA-binding protein 8A"/>
    <property type="match status" value="1"/>
</dbReference>
<evidence type="ECO:0000256" key="9">
    <source>
        <dbReference type="ARBA" id="ARBA00077711"/>
    </source>
</evidence>
<keyword evidence="6 10" id="KW-0694">RNA-binding</keyword>
<dbReference type="OrthoDB" id="15688at2759"/>
<name>A0A1W4WXW2_AGRPL</name>
<keyword evidence="2 11" id="KW-0813">Transport</keyword>
<sequence length="178" mass="20324">MFSFLLILSVNATKVKMTDILDISGSVDFSIEDEGEKGILKLKKGALRRKGRGFESRSPTKLVKEKYDFINSEDSDDRSGPQKSVEGWILFVTSIHEESSEEDIYERFSEYGTIKNVALNLDRRTGFLKGYALIEYETFEEAYSAREALDKSDFLGQAIGVNWCFVKGPKRSTKKRRH</sequence>
<dbReference type="SMART" id="SM00360">
    <property type="entry name" value="RRM"/>
    <property type="match status" value="1"/>
</dbReference>
<feature type="chain" id="PRO_5010817838" description="RNA-binding protein 8A" evidence="12">
    <location>
        <begin position="18"/>
        <end position="178"/>
    </location>
</feature>
<dbReference type="Pfam" id="PF00076">
    <property type="entry name" value="RRM_1"/>
    <property type="match status" value="1"/>
</dbReference>
<evidence type="ECO:0000256" key="7">
    <source>
        <dbReference type="ARBA" id="ARBA00023187"/>
    </source>
</evidence>
<comment type="subcellular location">
    <subcellularLocation>
        <location evidence="11">Nucleus</location>
    </subcellularLocation>
    <subcellularLocation>
        <location evidence="11">Nucleus speckle</location>
    </subcellularLocation>
    <subcellularLocation>
        <location evidence="11">Cytoplasm</location>
    </subcellularLocation>
</comment>
<keyword evidence="12" id="KW-0732">Signal</keyword>
<dbReference type="GO" id="GO:0016607">
    <property type="term" value="C:nuclear speck"/>
    <property type="evidence" value="ECO:0007669"/>
    <property type="project" value="UniProtKB-SubCell"/>
</dbReference>
<keyword evidence="7 11" id="KW-0508">mRNA splicing</keyword>
<reference evidence="15 16" key="1">
    <citation type="submission" date="2025-04" db="UniProtKB">
        <authorList>
            <consortium name="RefSeq"/>
        </authorList>
    </citation>
    <scope>IDENTIFICATION</scope>
    <source>
        <tissue evidence="15 16">Entire body</tissue>
    </source>
</reference>
<dbReference type="PROSITE" id="PS50102">
    <property type="entry name" value="RRM"/>
    <property type="match status" value="1"/>
</dbReference>
<dbReference type="RefSeq" id="XP_018328694.1">
    <property type="nucleotide sequence ID" value="XM_018473192.1"/>
</dbReference>
<dbReference type="InterPro" id="IPR035979">
    <property type="entry name" value="RBD_domain_sf"/>
</dbReference>
<dbReference type="GO" id="GO:0005737">
    <property type="term" value="C:cytoplasm"/>
    <property type="evidence" value="ECO:0007669"/>
    <property type="project" value="UniProtKB-SubCell"/>
</dbReference>
<evidence type="ECO:0000256" key="11">
    <source>
        <dbReference type="RuleBase" id="RU361239"/>
    </source>
</evidence>
<keyword evidence="11" id="KW-0509">mRNA transport</keyword>